<dbReference type="PANTHER" id="PTHR10642:SF26">
    <property type="entry name" value="RIBONUCLEASE H1"/>
    <property type="match status" value="1"/>
</dbReference>
<dbReference type="EMBL" id="CAJVQA010020211">
    <property type="protein sequence ID" value="CAG8762536.1"/>
    <property type="molecule type" value="Genomic_DNA"/>
</dbReference>
<dbReference type="GO" id="GO:0003676">
    <property type="term" value="F:nucleic acid binding"/>
    <property type="evidence" value="ECO:0007669"/>
    <property type="project" value="InterPro"/>
</dbReference>
<name>A0A9N9J2S1_9GLOM</name>
<sequence length="105" mass="12216">MPLKYYYVVLISHTPEVYNTLEECDKIVIYTDGSYKNNEKGSYARIGVYYEDRTKQITEPLSEDLQTNNYAKLYAVIRALETCENKLKVIEIKSDSLFVIDSLKT</sequence>
<evidence type="ECO:0000259" key="8">
    <source>
        <dbReference type="PROSITE" id="PS50879"/>
    </source>
</evidence>
<dbReference type="OrthoDB" id="128665at2759"/>
<dbReference type="InterPro" id="IPR002156">
    <property type="entry name" value="RNaseH_domain"/>
</dbReference>
<evidence type="ECO:0000256" key="5">
    <source>
        <dbReference type="ARBA" id="ARBA00022723"/>
    </source>
</evidence>
<proteinExistence type="inferred from homology"/>
<gene>
    <name evidence="9" type="ORF">CPELLU_LOCUS15399</name>
</gene>
<evidence type="ECO:0000256" key="1">
    <source>
        <dbReference type="ARBA" id="ARBA00000077"/>
    </source>
</evidence>
<dbReference type="GO" id="GO:0043137">
    <property type="term" value="P:DNA replication, removal of RNA primer"/>
    <property type="evidence" value="ECO:0007669"/>
    <property type="project" value="TreeGrafter"/>
</dbReference>
<reference evidence="9" key="1">
    <citation type="submission" date="2021-06" db="EMBL/GenBank/DDBJ databases">
        <authorList>
            <person name="Kallberg Y."/>
            <person name="Tangrot J."/>
            <person name="Rosling A."/>
        </authorList>
    </citation>
    <scope>NUCLEOTIDE SEQUENCE</scope>
    <source>
        <strain evidence="9">FL966</strain>
    </source>
</reference>
<keyword evidence="10" id="KW-1185">Reference proteome</keyword>
<evidence type="ECO:0000256" key="7">
    <source>
        <dbReference type="ARBA" id="ARBA00022801"/>
    </source>
</evidence>
<evidence type="ECO:0000313" key="10">
    <source>
        <dbReference type="Proteomes" id="UP000789759"/>
    </source>
</evidence>
<evidence type="ECO:0000256" key="4">
    <source>
        <dbReference type="ARBA" id="ARBA00022722"/>
    </source>
</evidence>
<dbReference type="SUPFAM" id="SSF53098">
    <property type="entry name" value="Ribonuclease H-like"/>
    <property type="match status" value="1"/>
</dbReference>
<keyword evidence="5" id="KW-0479">Metal-binding</keyword>
<comment type="caution">
    <text evidence="9">The sequence shown here is derived from an EMBL/GenBank/DDBJ whole genome shotgun (WGS) entry which is preliminary data.</text>
</comment>
<dbReference type="PANTHER" id="PTHR10642">
    <property type="entry name" value="RIBONUCLEASE H1"/>
    <property type="match status" value="1"/>
</dbReference>
<keyword evidence="7" id="KW-0378">Hydrolase</keyword>
<dbReference type="InterPro" id="IPR012337">
    <property type="entry name" value="RNaseH-like_sf"/>
</dbReference>
<dbReference type="InterPro" id="IPR036397">
    <property type="entry name" value="RNaseH_sf"/>
</dbReference>
<dbReference type="GO" id="GO:0004523">
    <property type="term" value="F:RNA-DNA hybrid ribonuclease activity"/>
    <property type="evidence" value="ECO:0007669"/>
    <property type="project" value="UniProtKB-EC"/>
</dbReference>
<dbReference type="InterPro" id="IPR050092">
    <property type="entry name" value="RNase_H"/>
</dbReference>
<dbReference type="EC" id="3.1.26.4" evidence="3"/>
<dbReference type="AlphaFoldDB" id="A0A9N9J2S1"/>
<keyword evidence="6" id="KW-0255">Endonuclease</keyword>
<organism evidence="9 10">
    <name type="scientific">Cetraspora pellucida</name>
    <dbReference type="NCBI Taxonomy" id="1433469"/>
    <lineage>
        <taxon>Eukaryota</taxon>
        <taxon>Fungi</taxon>
        <taxon>Fungi incertae sedis</taxon>
        <taxon>Mucoromycota</taxon>
        <taxon>Glomeromycotina</taxon>
        <taxon>Glomeromycetes</taxon>
        <taxon>Diversisporales</taxon>
        <taxon>Gigasporaceae</taxon>
        <taxon>Cetraspora</taxon>
    </lineage>
</organism>
<evidence type="ECO:0000256" key="2">
    <source>
        <dbReference type="ARBA" id="ARBA00005300"/>
    </source>
</evidence>
<comment type="catalytic activity">
    <reaction evidence="1">
        <text>Endonucleolytic cleavage to 5'-phosphomonoester.</text>
        <dbReference type="EC" id="3.1.26.4"/>
    </reaction>
</comment>
<evidence type="ECO:0000313" key="9">
    <source>
        <dbReference type="EMBL" id="CAG8762536.1"/>
    </source>
</evidence>
<dbReference type="Pfam" id="PF00075">
    <property type="entry name" value="RNase_H"/>
    <property type="match status" value="1"/>
</dbReference>
<feature type="domain" description="RNase H type-1" evidence="8">
    <location>
        <begin position="23"/>
        <end position="105"/>
    </location>
</feature>
<dbReference type="Gene3D" id="3.30.420.10">
    <property type="entry name" value="Ribonuclease H-like superfamily/Ribonuclease H"/>
    <property type="match status" value="1"/>
</dbReference>
<accession>A0A9N9J2S1</accession>
<dbReference type="PROSITE" id="PS50879">
    <property type="entry name" value="RNASE_H_1"/>
    <property type="match status" value="1"/>
</dbReference>
<comment type="similarity">
    <text evidence="2">Belongs to the RNase H family.</text>
</comment>
<evidence type="ECO:0000256" key="3">
    <source>
        <dbReference type="ARBA" id="ARBA00012180"/>
    </source>
</evidence>
<protein>
    <recommendedName>
        <fullName evidence="3">ribonuclease H</fullName>
        <ecNumber evidence="3">3.1.26.4</ecNumber>
    </recommendedName>
</protein>
<dbReference type="Proteomes" id="UP000789759">
    <property type="component" value="Unassembled WGS sequence"/>
</dbReference>
<evidence type="ECO:0000256" key="6">
    <source>
        <dbReference type="ARBA" id="ARBA00022759"/>
    </source>
</evidence>
<keyword evidence="4" id="KW-0540">Nuclease</keyword>
<dbReference type="GO" id="GO:0046872">
    <property type="term" value="F:metal ion binding"/>
    <property type="evidence" value="ECO:0007669"/>
    <property type="project" value="UniProtKB-KW"/>
</dbReference>